<gene>
    <name evidence="2" type="ORF">QC761_204795</name>
</gene>
<dbReference type="Proteomes" id="UP001322138">
    <property type="component" value="Unassembled WGS sequence"/>
</dbReference>
<dbReference type="Pfam" id="PF11578">
    <property type="entry name" value="DUF3237"/>
    <property type="match status" value="1"/>
</dbReference>
<evidence type="ECO:0000256" key="1">
    <source>
        <dbReference type="SAM" id="SignalP"/>
    </source>
</evidence>
<reference evidence="2 3" key="1">
    <citation type="journal article" date="2023" name="bioRxiv">
        <title>High-quality genome assemblies of four members of thePodospora anserinaspecies complex.</title>
        <authorList>
            <person name="Ament-Velasquez S.L."/>
            <person name="Vogan A.A."/>
            <person name="Wallerman O."/>
            <person name="Hartmann F."/>
            <person name="Gautier V."/>
            <person name="Silar P."/>
            <person name="Giraud T."/>
            <person name="Johannesson H."/>
        </authorList>
    </citation>
    <scope>NUCLEOTIDE SEQUENCE [LARGE SCALE GENOMIC DNA]</scope>
    <source>
        <strain evidence="2 3">CBS 112042</strain>
    </source>
</reference>
<comment type="caution">
    <text evidence="2">The sequence shown here is derived from an EMBL/GenBank/DDBJ whole genome shotgun (WGS) entry which is preliminary data.</text>
</comment>
<evidence type="ECO:0000313" key="3">
    <source>
        <dbReference type="Proteomes" id="UP001322138"/>
    </source>
</evidence>
<feature type="chain" id="PRO_5046654681" evidence="1">
    <location>
        <begin position="16"/>
        <end position="178"/>
    </location>
</feature>
<sequence length="178" mass="18513">MKLSMLLPLLPLATASTPASPGLSYLGHASIAASAPFSIGSSTFGSRIVFPLAGGTFIGPLFNATVPAYGGDWGLGNPAAGNFYVDARYQLKTTDGVDIYASANGPQQPEGVLHTRVRFEAGSDTPYGWLSGIVAVGITTPVVDEDGQVKGIEVDLWRMTSPSTIAGKGKKGKKTRRV</sequence>
<organism evidence="2 3">
    <name type="scientific">Podospora bellae-mahoneyi</name>
    <dbReference type="NCBI Taxonomy" id="2093777"/>
    <lineage>
        <taxon>Eukaryota</taxon>
        <taxon>Fungi</taxon>
        <taxon>Dikarya</taxon>
        <taxon>Ascomycota</taxon>
        <taxon>Pezizomycotina</taxon>
        <taxon>Sordariomycetes</taxon>
        <taxon>Sordariomycetidae</taxon>
        <taxon>Sordariales</taxon>
        <taxon>Podosporaceae</taxon>
        <taxon>Podospora</taxon>
    </lineage>
</organism>
<name>A0ABR0FS35_9PEZI</name>
<dbReference type="PANTHER" id="PTHR37315">
    <property type="entry name" value="UPF0311 PROTEIN BLR7842"/>
    <property type="match status" value="1"/>
</dbReference>
<dbReference type="EMBL" id="JAFFGZ010000004">
    <property type="protein sequence ID" value="KAK4645805.1"/>
    <property type="molecule type" value="Genomic_DNA"/>
</dbReference>
<dbReference type="Gene3D" id="2.40.160.20">
    <property type="match status" value="1"/>
</dbReference>
<dbReference type="PANTHER" id="PTHR37315:SF1">
    <property type="entry name" value="UPF0311 PROTEIN BLR7842"/>
    <property type="match status" value="1"/>
</dbReference>
<dbReference type="RefSeq" id="XP_062734781.1">
    <property type="nucleotide sequence ID" value="XM_062876204.1"/>
</dbReference>
<protein>
    <submittedName>
        <fullName evidence="2">Uncharacterized protein</fullName>
    </submittedName>
</protein>
<evidence type="ECO:0000313" key="2">
    <source>
        <dbReference type="EMBL" id="KAK4645805.1"/>
    </source>
</evidence>
<dbReference type="InterPro" id="IPR020915">
    <property type="entry name" value="UPF0311"/>
</dbReference>
<feature type="signal peptide" evidence="1">
    <location>
        <begin position="1"/>
        <end position="15"/>
    </location>
</feature>
<keyword evidence="3" id="KW-1185">Reference proteome</keyword>
<keyword evidence="1" id="KW-0732">Signal</keyword>
<proteinExistence type="predicted"/>
<dbReference type="GeneID" id="87895686"/>
<accession>A0ABR0FS35</accession>